<dbReference type="SUPFAM" id="SSF75217">
    <property type="entry name" value="alpha/beta knot"/>
    <property type="match status" value="1"/>
</dbReference>
<dbReference type="InterPro" id="IPR029028">
    <property type="entry name" value="Alpha/beta_knot_MTases"/>
</dbReference>
<dbReference type="RefSeq" id="XP_028882370.1">
    <property type="nucleotide sequence ID" value="XM_029026255.1"/>
</dbReference>
<proteinExistence type="predicted"/>
<dbReference type="GeneID" id="39986035"/>
<organism evidence="2 3">
    <name type="scientific">Trypanosoma theileri</name>
    <dbReference type="NCBI Taxonomy" id="67003"/>
    <lineage>
        <taxon>Eukaryota</taxon>
        <taxon>Discoba</taxon>
        <taxon>Euglenozoa</taxon>
        <taxon>Kinetoplastea</taxon>
        <taxon>Metakinetoplastina</taxon>
        <taxon>Trypanosomatida</taxon>
        <taxon>Trypanosomatidae</taxon>
        <taxon>Trypanosoma</taxon>
    </lineage>
</organism>
<dbReference type="Gene3D" id="3.40.1280.10">
    <property type="match status" value="1"/>
</dbReference>
<dbReference type="VEuPathDB" id="TriTrypDB:TM35_000171760"/>
<dbReference type="InterPro" id="IPR051259">
    <property type="entry name" value="rRNA_Methyltransferase"/>
</dbReference>
<feature type="region of interest" description="Disordered" evidence="1">
    <location>
        <begin position="377"/>
        <end position="412"/>
    </location>
</feature>
<sequence>MYVGMEGCTSAFNAMNSIRTCGHFGIAAPPSFLALTRMEDIHGLHSHNRIQDPAGDVNTSVVTIPPATREWAQFGEKFFLQDSSLQQFPLVALENFTSRAESIHLSRVPAAARLVIGHENNGVSKKFLDGIKGDANSDFLAEKVIYVPQYGTISSLNVVTSMGIALFYTVLDLHYPNSRSLAETAKEKNQCMLSSNQWDALCAYQRCFKEKLPMKKDDSTFSRIDQRPIHPLYYKKDIKSIMELHYNLRQLLLRICSFERVSSKALRFGLSVLYENMMDQRSLGGIVRSANAFLVDHVYYFGRKKVNVVGTIGTQHYTPPIFLGTSCEGNCDEREVWAEELQKRLEEVSEAPTIWWFLDCGHSFLYTDGVVECEDRVKEEEEEGEEEERKRHSRNSNKQDSLMIKKKKKMQEERGLTESLAWLHTHRRQANFTLSLCDREDHISAAMDTTTALTKPSVVLLIPQEGILPPFSLLRRCSKIISVLPINEVNDNSAGLPVSVAAGIALQRLSAVMHPEVASL</sequence>
<evidence type="ECO:0000256" key="1">
    <source>
        <dbReference type="SAM" id="MobiDB-lite"/>
    </source>
</evidence>
<dbReference type="GO" id="GO:0003723">
    <property type="term" value="F:RNA binding"/>
    <property type="evidence" value="ECO:0007669"/>
    <property type="project" value="TreeGrafter"/>
</dbReference>
<gene>
    <name evidence="2" type="ORF">TM35_000171760</name>
</gene>
<protein>
    <recommendedName>
        <fullName evidence="4">tRNA/rRNA methyltransferase SpoU type domain-containing protein</fullName>
    </recommendedName>
</protein>
<dbReference type="Proteomes" id="UP000192257">
    <property type="component" value="Unassembled WGS sequence"/>
</dbReference>
<reference evidence="2 3" key="1">
    <citation type="submission" date="2017-03" db="EMBL/GenBank/DDBJ databases">
        <title>An alternative strategy for trypanosome survival in the mammalian bloodstream revealed through genome and transcriptome analysis of the ubiquitous bovine parasite Trypanosoma (Megatrypanum) theileri.</title>
        <authorList>
            <person name="Kelly S."/>
            <person name="Ivens A."/>
            <person name="Mott A."/>
            <person name="O'Neill E."/>
            <person name="Emms D."/>
            <person name="Macleod O."/>
            <person name="Voorheis P."/>
            <person name="Matthews J."/>
            <person name="Matthews K."/>
            <person name="Carrington M."/>
        </authorList>
    </citation>
    <scope>NUCLEOTIDE SEQUENCE [LARGE SCALE GENOMIC DNA]</scope>
    <source>
        <strain evidence="2">Edinburgh</strain>
    </source>
</reference>
<dbReference type="PANTHER" id="PTHR43191">
    <property type="entry name" value="RRNA METHYLTRANSFERASE 3"/>
    <property type="match status" value="1"/>
</dbReference>
<dbReference type="OrthoDB" id="239614at2759"/>
<comment type="caution">
    <text evidence="2">The sequence shown here is derived from an EMBL/GenBank/DDBJ whole genome shotgun (WGS) entry which is preliminary data.</text>
</comment>
<name>A0A1X0NUB8_9TRYP</name>
<accession>A0A1X0NUB8</accession>
<evidence type="ECO:0000313" key="2">
    <source>
        <dbReference type="EMBL" id="ORC88304.1"/>
    </source>
</evidence>
<evidence type="ECO:0008006" key="4">
    <source>
        <dbReference type="Google" id="ProtNLM"/>
    </source>
</evidence>
<dbReference type="AlphaFoldDB" id="A0A1X0NUB8"/>
<dbReference type="EMBL" id="NBCO01000017">
    <property type="protein sequence ID" value="ORC88304.1"/>
    <property type="molecule type" value="Genomic_DNA"/>
</dbReference>
<dbReference type="PANTHER" id="PTHR43191:SF2">
    <property type="entry name" value="RRNA METHYLTRANSFERASE 3, MITOCHONDRIAL"/>
    <property type="match status" value="1"/>
</dbReference>
<evidence type="ECO:0000313" key="3">
    <source>
        <dbReference type="Proteomes" id="UP000192257"/>
    </source>
</evidence>
<dbReference type="InterPro" id="IPR029026">
    <property type="entry name" value="tRNA_m1G_MTases_N"/>
</dbReference>
<keyword evidence="3" id="KW-1185">Reference proteome</keyword>